<dbReference type="Proteomes" id="UP001165960">
    <property type="component" value="Unassembled WGS sequence"/>
</dbReference>
<evidence type="ECO:0000313" key="2">
    <source>
        <dbReference type="Proteomes" id="UP001165960"/>
    </source>
</evidence>
<gene>
    <name evidence="1" type="primary">ATG13</name>
    <name evidence="1" type="ORF">DSO57_1038341</name>
</gene>
<proteinExistence type="predicted"/>
<reference evidence="1" key="1">
    <citation type="submission" date="2022-04" db="EMBL/GenBank/DDBJ databases">
        <title>Genome of the entomopathogenic fungus Entomophthora muscae.</title>
        <authorList>
            <person name="Elya C."/>
            <person name="Lovett B.R."/>
            <person name="Lee E."/>
            <person name="Macias A.M."/>
            <person name="Hajek A.E."/>
            <person name="De Bivort B.L."/>
            <person name="Kasson M.T."/>
            <person name="De Fine Licht H.H."/>
            <person name="Stajich J.E."/>
        </authorList>
    </citation>
    <scope>NUCLEOTIDE SEQUENCE</scope>
    <source>
        <strain evidence="1">Berkeley</strain>
    </source>
</reference>
<dbReference type="EMBL" id="QTSX02000475">
    <property type="protein sequence ID" value="KAJ9086943.1"/>
    <property type="molecule type" value="Genomic_DNA"/>
</dbReference>
<name>A0ACC2UJC4_9FUNG</name>
<accession>A0ACC2UJC4</accession>
<organism evidence="1 2">
    <name type="scientific">Entomophthora muscae</name>
    <dbReference type="NCBI Taxonomy" id="34485"/>
    <lineage>
        <taxon>Eukaryota</taxon>
        <taxon>Fungi</taxon>
        <taxon>Fungi incertae sedis</taxon>
        <taxon>Zoopagomycota</taxon>
        <taxon>Entomophthoromycotina</taxon>
        <taxon>Entomophthoromycetes</taxon>
        <taxon>Entomophthorales</taxon>
        <taxon>Entomophthoraceae</taxon>
        <taxon>Entomophthora</taxon>
    </lineage>
</organism>
<sequence length="690" mass="75122">MHSHRLSSSSISVSPPPSPQPNTTSIPNKASRADQIVQSFYGKIVQVVLQSRVVPLITARDHAAAPQQLQRPSTGIKQNRWFNLETDEIEVFKTDASCWRNASITGDHVPPLIIEIFLDASELSASQSLVLVDEQQQNHKIELNQGGGFHQFGRSATTLKKTILLESWCLLLSGAKDCQLELPTIYKHGITYFRSLQSFVKILPASSLNQRLKKFKKYGLKIGYRLLTAVSTIETEIGFGHPASSDDNILRTSRIDLAPFDSPIGKLSFAVTTRRLCDFRIEDSEKLISAKLQFGSGQNETALSGSRNSFNQQFFQDPSTSRNFGKGSGIADNSQYNEPDSQASSLTSLGSGVGNRDPVSNQPYTFSTSPVRWSHNRELGTRSRPCSQDQDALIGLKGTVAAFSSMKSSPPSHMTSLRRSPSTTMFSPFKSPSLSSSPSLPNASPPSRTSSYGNRSSVSIERGVFQPSNRVTPPPIRPTSPAASKISSSFGHRFGSFSGSQLTGEQGIMNSSIGRRTSSLRSVNQLDRSQGIASTENSVSLSSRTPSDDLAEFMKMLSNPPVIKAALKEAAIDVDVTFGKNILDRYKRSQPHFETLAAKIEACVERAQRGQLVHSSAAFPLRQTGFKAEPDCSEAAIVTNPIHDRLLLHSAQPAPSEVSPGALPPLVSREASSQNFTSLPKALHSEVHRV</sequence>
<comment type="caution">
    <text evidence="1">The sequence shown here is derived from an EMBL/GenBank/DDBJ whole genome shotgun (WGS) entry which is preliminary data.</text>
</comment>
<protein>
    <submittedName>
        <fullName evidence="1">Autophagy protein 13</fullName>
    </submittedName>
</protein>
<evidence type="ECO:0000313" key="1">
    <source>
        <dbReference type="EMBL" id="KAJ9086943.1"/>
    </source>
</evidence>
<keyword evidence="2" id="KW-1185">Reference proteome</keyword>